<evidence type="ECO:0000259" key="1">
    <source>
        <dbReference type="PROSITE" id="PS50943"/>
    </source>
</evidence>
<dbReference type="GO" id="GO:0003677">
    <property type="term" value="F:DNA binding"/>
    <property type="evidence" value="ECO:0007669"/>
    <property type="project" value="UniProtKB-KW"/>
</dbReference>
<dbReference type="NCBIfam" id="TIGR00721">
    <property type="entry name" value="tfx"/>
    <property type="match status" value="1"/>
</dbReference>
<evidence type="ECO:0000313" key="3">
    <source>
        <dbReference type="Proteomes" id="UP001596481"/>
    </source>
</evidence>
<dbReference type="RefSeq" id="WP_390222400.1">
    <property type="nucleotide sequence ID" value="NZ_JBHTAA010000002.1"/>
</dbReference>
<dbReference type="Pfam" id="PF14601">
    <property type="entry name" value="TFX_C"/>
    <property type="match status" value="1"/>
</dbReference>
<keyword evidence="3" id="KW-1185">Reference proteome</keyword>
<dbReference type="Gene3D" id="3.30.1190.10">
    <property type="entry name" value="DNA-binding protein Tfx superfamily, archaea"/>
    <property type="match status" value="1"/>
</dbReference>
<reference evidence="2 3" key="1">
    <citation type="journal article" date="2019" name="Int. J. Syst. Evol. Microbiol.">
        <title>The Global Catalogue of Microorganisms (GCM) 10K type strain sequencing project: providing services to taxonomists for standard genome sequencing and annotation.</title>
        <authorList>
            <consortium name="The Broad Institute Genomics Platform"/>
            <consortium name="The Broad Institute Genome Sequencing Center for Infectious Disease"/>
            <person name="Wu L."/>
            <person name="Ma J."/>
        </authorList>
    </citation>
    <scope>NUCLEOTIDE SEQUENCE [LARGE SCALE GENOMIC DNA]</scope>
    <source>
        <strain evidence="2 3">DSM 29988</strain>
    </source>
</reference>
<organism evidence="2 3">
    <name type="scientific">Haloferax namakaokahaiae</name>
    <dbReference type="NCBI Taxonomy" id="1748331"/>
    <lineage>
        <taxon>Archaea</taxon>
        <taxon>Methanobacteriati</taxon>
        <taxon>Methanobacteriota</taxon>
        <taxon>Stenosarchaea group</taxon>
        <taxon>Halobacteria</taxon>
        <taxon>Halobacteriales</taxon>
        <taxon>Haloferacaceae</taxon>
        <taxon>Haloferax</taxon>
    </lineage>
</organism>
<accession>A0ABD5ZD11</accession>
<dbReference type="AlphaFoldDB" id="A0ABD5ZD11"/>
<dbReference type="InterPro" id="IPR001387">
    <property type="entry name" value="Cro/C1-type_HTH"/>
</dbReference>
<dbReference type="SUPFAM" id="SSF89915">
    <property type="entry name" value="DNA-binding protein Tfx"/>
    <property type="match status" value="1"/>
</dbReference>
<dbReference type="Proteomes" id="UP001596481">
    <property type="component" value="Unassembled WGS sequence"/>
</dbReference>
<dbReference type="InterPro" id="IPR036657">
    <property type="entry name" value="Tfx_DNA-bd_sf_arc"/>
</dbReference>
<evidence type="ECO:0000313" key="2">
    <source>
        <dbReference type="EMBL" id="MFC7203086.1"/>
    </source>
</evidence>
<proteinExistence type="predicted"/>
<dbReference type="InterPro" id="IPR004645">
    <property type="entry name" value="Tfx_DNA-bd_arc"/>
</dbReference>
<sequence length="142" mass="15943">MVSTDATVLTERQVEVLELREKGFTQREVAERLGTTDSNVSAVERAAAENIEKARQTLELVRMLKSPVRFTIEAGTSFDTLVDTVYDYGDETGTKIQYCRPELYTHLFGVLRSETTQNKLDRDVEVGLSNDGEVEVHVDGIE</sequence>
<dbReference type="Pfam" id="PF04545">
    <property type="entry name" value="Sigma70_r4"/>
    <property type="match status" value="1"/>
</dbReference>
<name>A0ABD5ZD11_9EURY</name>
<dbReference type="InterPro" id="IPR007630">
    <property type="entry name" value="RNA_pol_sigma70_r4"/>
</dbReference>
<feature type="domain" description="HTH cro/C1-type" evidence="1">
    <location>
        <begin position="21"/>
        <end position="45"/>
    </location>
</feature>
<dbReference type="PROSITE" id="PS50943">
    <property type="entry name" value="HTH_CROC1"/>
    <property type="match status" value="1"/>
</dbReference>
<keyword evidence="2" id="KW-0238">DNA-binding</keyword>
<protein>
    <submittedName>
        <fullName evidence="2">Tfx family DNA-binding protein</fullName>
    </submittedName>
</protein>
<gene>
    <name evidence="2" type="ORF">ACFQJC_06145</name>
</gene>
<dbReference type="EMBL" id="JBHTAA010000002">
    <property type="protein sequence ID" value="MFC7203086.1"/>
    <property type="molecule type" value="Genomic_DNA"/>
</dbReference>
<comment type="caution">
    <text evidence="2">The sequence shown here is derived from an EMBL/GenBank/DDBJ whole genome shotgun (WGS) entry which is preliminary data.</text>
</comment>
<dbReference type="InterPro" id="IPR029291">
    <property type="entry name" value="Tfx_C"/>
</dbReference>